<evidence type="ECO:0000256" key="6">
    <source>
        <dbReference type="ARBA" id="ARBA00022490"/>
    </source>
</evidence>
<evidence type="ECO:0000259" key="17">
    <source>
        <dbReference type="PROSITE" id="PS50089"/>
    </source>
</evidence>
<evidence type="ECO:0000256" key="3">
    <source>
        <dbReference type="ARBA" id="ARBA00004496"/>
    </source>
</evidence>
<dbReference type="EMBL" id="MCOG01000206">
    <property type="protein sequence ID" value="ORY26000.1"/>
    <property type="molecule type" value="Genomic_DNA"/>
</dbReference>
<reference evidence="18 19" key="1">
    <citation type="submission" date="2016-08" db="EMBL/GenBank/DDBJ databases">
        <title>A Parts List for Fungal Cellulosomes Revealed by Comparative Genomics.</title>
        <authorList>
            <consortium name="DOE Joint Genome Institute"/>
            <person name="Haitjema C.H."/>
            <person name="Gilmore S.P."/>
            <person name="Henske J.K."/>
            <person name="Solomon K.V."/>
            <person name="De Groot R."/>
            <person name="Kuo A."/>
            <person name="Mondo S.J."/>
            <person name="Salamov A.A."/>
            <person name="Labutti K."/>
            <person name="Zhao Z."/>
            <person name="Chiniquy J."/>
            <person name="Barry K."/>
            <person name="Brewer H.M."/>
            <person name="Purvine S.O."/>
            <person name="Wright A.T."/>
            <person name="Boxma B."/>
            <person name="Van Alen T."/>
            <person name="Hackstein J.H."/>
            <person name="Baker S.E."/>
            <person name="Grigoriev I.V."/>
            <person name="O'Malley M.A."/>
        </authorList>
    </citation>
    <scope>NUCLEOTIDE SEQUENCE [LARGE SCALE GENOMIC DNA]</scope>
    <source>
        <strain evidence="18 19">G1</strain>
    </source>
</reference>
<evidence type="ECO:0000256" key="2">
    <source>
        <dbReference type="ARBA" id="ARBA00004322"/>
    </source>
</evidence>
<dbReference type="InterPro" id="IPR056527">
    <property type="entry name" value="WD40_RFWD3"/>
</dbReference>
<dbReference type="InterPro" id="IPR015943">
    <property type="entry name" value="WD40/YVTN_repeat-like_dom_sf"/>
</dbReference>
<evidence type="ECO:0000256" key="1">
    <source>
        <dbReference type="ARBA" id="ARBA00000900"/>
    </source>
</evidence>
<feature type="domain" description="RING-type" evidence="17">
    <location>
        <begin position="38"/>
        <end position="86"/>
    </location>
</feature>
<protein>
    <recommendedName>
        <fullName evidence="5">RING-type E3 ubiquitin transferase</fullName>
        <ecNumber evidence="5">2.3.2.27</ecNumber>
    </recommendedName>
</protein>
<keyword evidence="8" id="KW-0808">Transferase</keyword>
<keyword evidence="10" id="KW-0227">DNA damage</keyword>
<keyword evidence="19" id="KW-1185">Reference proteome</keyword>
<dbReference type="InterPro" id="IPR013083">
    <property type="entry name" value="Znf_RING/FYVE/PHD"/>
</dbReference>
<dbReference type="Gene3D" id="2.130.10.10">
    <property type="entry name" value="YVTN repeat-like/Quinoprotein amine dehydrogenase"/>
    <property type="match status" value="1"/>
</dbReference>
<comment type="pathway">
    <text evidence="4">Protein modification; protein ubiquitination.</text>
</comment>
<feature type="compositionally biased region" description="Acidic residues" evidence="16">
    <location>
        <begin position="21"/>
        <end position="31"/>
    </location>
</feature>
<dbReference type="GO" id="GO:0061630">
    <property type="term" value="F:ubiquitin protein ligase activity"/>
    <property type="evidence" value="ECO:0007669"/>
    <property type="project" value="UniProtKB-EC"/>
</dbReference>
<organism evidence="18 19">
    <name type="scientific">Neocallimastix californiae</name>
    <dbReference type="NCBI Taxonomy" id="1754190"/>
    <lineage>
        <taxon>Eukaryota</taxon>
        <taxon>Fungi</taxon>
        <taxon>Fungi incertae sedis</taxon>
        <taxon>Chytridiomycota</taxon>
        <taxon>Chytridiomycota incertae sedis</taxon>
        <taxon>Neocallimastigomycetes</taxon>
        <taxon>Neocallimastigales</taxon>
        <taxon>Neocallimastigaceae</taxon>
        <taxon>Neocallimastix</taxon>
    </lineage>
</organism>
<keyword evidence="13" id="KW-0539">Nucleus</keyword>
<dbReference type="PANTHER" id="PTHR16047">
    <property type="entry name" value="RFWD3 PROTEIN"/>
    <property type="match status" value="1"/>
</dbReference>
<proteinExistence type="predicted"/>
<keyword evidence="15" id="KW-0175">Coiled coil</keyword>
<dbReference type="CDD" id="cd16450">
    <property type="entry name" value="mRING-C3HGC3_RFWD3"/>
    <property type="match status" value="1"/>
</dbReference>
<comment type="subcellular location">
    <subcellularLocation>
        <location evidence="3">Cytoplasm</location>
    </subcellularLocation>
    <subcellularLocation>
        <location evidence="2">Nucleus</location>
        <location evidence="2">PML body</location>
    </subcellularLocation>
</comment>
<keyword evidence="12" id="KW-0234">DNA repair</keyword>
<dbReference type="AlphaFoldDB" id="A0A1Y2AUP5"/>
<dbReference type="InterPro" id="IPR001680">
    <property type="entry name" value="WD40_rpt"/>
</dbReference>
<evidence type="ECO:0000313" key="19">
    <source>
        <dbReference type="Proteomes" id="UP000193920"/>
    </source>
</evidence>
<dbReference type="InterPro" id="IPR037381">
    <property type="entry name" value="RFWD3"/>
</dbReference>
<evidence type="ECO:0000256" key="8">
    <source>
        <dbReference type="ARBA" id="ARBA00022679"/>
    </source>
</evidence>
<dbReference type="Gene3D" id="3.30.40.10">
    <property type="entry name" value="Zinc/RING finger domain, C3HC4 (zinc finger)"/>
    <property type="match status" value="1"/>
</dbReference>
<evidence type="ECO:0000256" key="16">
    <source>
        <dbReference type="SAM" id="MobiDB-lite"/>
    </source>
</evidence>
<keyword evidence="14" id="KW-0479">Metal-binding</keyword>
<feature type="compositionally biased region" description="Polar residues" evidence="16">
    <location>
        <begin position="432"/>
        <end position="444"/>
    </location>
</feature>
<dbReference type="InterPro" id="IPR001841">
    <property type="entry name" value="Znf_RING"/>
</dbReference>
<evidence type="ECO:0000256" key="11">
    <source>
        <dbReference type="ARBA" id="ARBA00022786"/>
    </source>
</evidence>
<evidence type="ECO:0000256" key="14">
    <source>
        <dbReference type="PROSITE-ProRule" id="PRU00175"/>
    </source>
</evidence>
<dbReference type="GO" id="GO:0016567">
    <property type="term" value="P:protein ubiquitination"/>
    <property type="evidence" value="ECO:0007669"/>
    <property type="project" value="InterPro"/>
</dbReference>
<name>A0A1Y2AUP5_9FUNG</name>
<dbReference type="Proteomes" id="UP000193920">
    <property type="component" value="Unassembled WGS sequence"/>
</dbReference>
<evidence type="ECO:0000256" key="12">
    <source>
        <dbReference type="ARBA" id="ARBA00023204"/>
    </source>
</evidence>
<feature type="compositionally biased region" description="Low complexity" evidence="16">
    <location>
        <begin position="391"/>
        <end position="412"/>
    </location>
</feature>
<dbReference type="SUPFAM" id="SSF57850">
    <property type="entry name" value="RING/U-box"/>
    <property type="match status" value="1"/>
</dbReference>
<dbReference type="SUPFAM" id="SSF50978">
    <property type="entry name" value="WD40 repeat-like"/>
    <property type="match status" value="1"/>
</dbReference>
<dbReference type="GO" id="GO:0005634">
    <property type="term" value="C:nucleus"/>
    <property type="evidence" value="ECO:0007669"/>
    <property type="project" value="InterPro"/>
</dbReference>
<feature type="region of interest" description="Disordered" evidence="16">
    <location>
        <begin position="391"/>
        <end position="458"/>
    </location>
</feature>
<evidence type="ECO:0000256" key="10">
    <source>
        <dbReference type="ARBA" id="ARBA00022763"/>
    </source>
</evidence>
<feature type="coiled-coil region" evidence="15">
    <location>
        <begin position="138"/>
        <end position="165"/>
    </location>
</feature>
<dbReference type="SMART" id="SM00184">
    <property type="entry name" value="RING"/>
    <property type="match status" value="1"/>
</dbReference>
<keyword evidence="14" id="KW-0863">Zinc-finger</keyword>
<keyword evidence="6" id="KW-0963">Cytoplasm</keyword>
<evidence type="ECO:0000256" key="5">
    <source>
        <dbReference type="ARBA" id="ARBA00012483"/>
    </source>
</evidence>
<evidence type="ECO:0000256" key="15">
    <source>
        <dbReference type="SAM" id="Coils"/>
    </source>
</evidence>
<feature type="region of interest" description="Disordered" evidence="16">
    <location>
        <begin position="1"/>
        <end position="31"/>
    </location>
</feature>
<dbReference type="PROSITE" id="PS50089">
    <property type="entry name" value="ZF_RING_2"/>
    <property type="match status" value="1"/>
</dbReference>
<dbReference type="GO" id="GO:0008270">
    <property type="term" value="F:zinc ion binding"/>
    <property type="evidence" value="ECO:0007669"/>
    <property type="project" value="UniProtKB-KW"/>
</dbReference>
<dbReference type="OrthoDB" id="2138810at2759"/>
<keyword evidence="14" id="KW-0862">Zinc</keyword>
<dbReference type="STRING" id="1754190.A0A1Y2AUP5"/>
<dbReference type="GO" id="GO:0036297">
    <property type="term" value="P:interstrand cross-link repair"/>
    <property type="evidence" value="ECO:0007669"/>
    <property type="project" value="InterPro"/>
</dbReference>
<dbReference type="GO" id="GO:0005737">
    <property type="term" value="C:cytoplasm"/>
    <property type="evidence" value="ECO:0007669"/>
    <property type="project" value="UniProtKB-SubCell"/>
</dbReference>
<evidence type="ECO:0000256" key="7">
    <source>
        <dbReference type="ARBA" id="ARBA00022574"/>
    </source>
</evidence>
<dbReference type="InterPro" id="IPR036322">
    <property type="entry name" value="WD40_repeat_dom_sf"/>
</dbReference>
<sequence>MSSECEIFQQEKVSKKKEVKEVEEEEEDENDGEIIQECTICFAPLNSTGEHRISSLKCGHIFGKCCIKEWLSRKQHGANQSKCPICGENASVKDIYPIYSKYTFIDKEGLEREMENSKIVKKRKLDTQKQYNDLVEVYNGLLQKVNDSKLEIQSYESQLSKLRWNPQQQNYSMKKFALVSSWKLSNKPNVSKIFTYDNKNNIIYVTKSQNLYEHGILGINLETYSATSYSPLHKKLIKDCKYNTVNDLLLTASMDRTVKLYSVNDKDNILSVNVVSPCWSCCWSKKNENHFFIGLGNNKINAYDLRKLNRPLDIISNSKQMGLGKPIHSLVYISKEESKSFNSLEECYDGVLGASLDKVFFCTPQQQTASLVDNTPSDTLSTNNANATTTKVTISSNAPTSMSSTSISSTAINKKDSGPTLTDHHFPASAPIASTSFPSSSKENTLLPGENENENKNESNSLVKMDSIYSAMKFTTTACSSSISNNNNNSYESSSGKLYNFFNWNENHGLITSLSYDVHSNQCIVTSRKSTPIVNKFATVYTIGYLDFNPDTLFKKRHAIIARNEQKLMTKAALYTEANTENCYAVVSDEYAKSICVWSIGWNEENSLGVHSLSQEILTYDNSPILDIDICTIKDSTNYLCALNENKLFVHQSS</sequence>
<dbReference type="PANTHER" id="PTHR16047:SF7">
    <property type="entry name" value="E3 UBIQUITIN-PROTEIN LIGASE RFWD3"/>
    <property type="match status" value="1"/>
</dbReference>
<evidence type="ECO:0000313" key="18">
    <source>
        <dbReference type="EMBL" id="ORY26000.1"/>
    </source>
</evidence>
<dbReference type="Pfam" id="PF13639">
    <property type="entry name" value="zf-RING_2"/>
    <property type="match status" value="1"/>
</dbReference>
<keyword evidence="7" id="KW-0853">WD repeat</keyword>
<evidence type="ECO:0000256" key="13">
    <source>
        <dbReference type="ARBA" id="ARBA00023242"/>
    </source>
</evidence>
<accession>A0A1Y2AUP5</accession>
<comment type="catalytic activity">
    <reaction evidence="1">
        <text>S-ubiquitinyl-[E2 ubiquitin-conjugating enzyme]-L-cysteine + [acceptor protein]-L-lysine = [E2 ubiquitin-conjugating enzyme]-L-cysteine + N(6)-ubiquitinyl-[acceptor protein]-L-lysine.</text>
        <dbReference type="EC" id="2.3.2.27"/>
    </reaction>
</comment>
<evidence type="ECO:0000256" key="4">
    <source>
        <dbReference type="ARBA" id="ARBA00004906"/>
    </source>
</evidence>
<dbReference type="EC" id="2.3.2.27" evidence="5"/>
<evidence type="ECO:0000256" key="9">
    <source>
        <dbReference type="ARBA" id="ARBA00022737"/>
    </source>
</evidence>
<keyword evidence="9" id="KW-0677">Repeat</keyword>
<comment type="caution">
    <text evidence="18">The sequence shown here is derived from an EMBL/GenBank/DDBJ whole genome shotgun (WGS) entry which is preliminary data.</text>
</comment>
<gene>
    <name evidence="18" type="ORF">LY90DRAFT_706203</name>
</gene>
<feature type="compositionally biased region" description="Basic and acidic residues" evidence="16">
    <location>
        <begin position="413"/>
        <end position="426"/>
    </location>
</feature>
<dbReference type="SMART" id="SM00320">
    <property type="entry name" value="WD40"/>
    <property type="match status" value="2"/>
</dbReference>
<dbReference type="Pfam" id="PF23419">
    <property type="entry name" value="WD40_RFWD3"/>
    <property type="match status" value="1"/>
</dbReference>
<keyword evidence="11" id="KW-0833">Ubl conjugation pathway</keyword>